<dbReference type="Proteomes" id="UP000246352">
    <property type="component" value="Unassembled WGS sequence"/>
</dbReference>
<dbReference type="PANTHER" id="PTHR13414:SF9">
    <property type="entry name" value="PROTON-COUPLED ZINC ANTIPORTER SLC30A9, MITOCHONDRIAL"/>
    <property type="match status" value="1"/>
</dbReference>
<dbReference type="AlphaFoldDB" id="A0A317PKY6"/>
<evidence type="ECO:0000256" key="2">
    <source>
        <dbReference type="ARBA" id="ARBA00022448"/>
    </source>
</evidence>
<feature type="domain" description="Cation efflux protein transmembrane" evidence="7">
    <location>
        <begin position="11"/>
        <end position="217"/>
    </location>
</feature>
<dbReference type="GO" id="GO:0016020">
    <property type="term" value="C:membrane"/>
    <property type="evidence" value="ECO:0007669"/>
    <property type="project" value="UniProtKB-SubCell"/>
</dbReference>
<keyword evidence="3 6" id="KW-0812">Transmembrane</keyword>
<feature type="transmembrane region" description="Helical" evidence="6">
    <location>
        <begin position="6"/>
        <end position="30"/>
    </location>
</feature>
<protein>
    <submittedName>
        <fullName evidence="8">Cation diffusion facilitator family transporter</fullName>
    </submittedName>
</protein>
<keyword evidence="2" id="KW-0813">Transport</keyword>
<keyword evidence="9" id="KW-1185">Reference proteome</keyword>
<reference evidence="8 9" key="1">
    <citation type="submission" date="2018-05" db="EMBL/GenBank/DDBJ databases">
        <title>Genomic Encyclopedia of Type Strains, Phase IV (KMG-IV): sequencing the most valuable type-strain genomes for metagenomic binning, comparative biology and taxonomic classification.</title>
        <authorList>
            <person name="Goeker M."/>
        </authorList>
    </citation>
    <scope>NUCLEOTIDE SEQUENCE [LARGE SCALE GENOMIC DNA]</scope>
    <source>
        <strain evidence="8 9">DSM 16791</strain>
    </source>
</reference>
<evidence type="ECO:0000256" key="3">
    <source>
        <dbReference type="ARBA" id="ARBA00022692"/>
    </source>
</evidence>
<dbReference type="GO" id="GO:0008324">
    <property type="term" value="F:monoatomic cation transmembrane transporter activity"/>
    <property type="evidence" value="ECO:0007669"/>
    <property type="project" value="InterPro"/>
</dbReference>
<dbReference type="InterPro" id="IPR002524">
    <property type="entry name" value="Cation_efflux"/>
</dbReference>
<feature type="transmembrane region" description="Helical" evidence="6">
    <location>
        <begin position="109"/>
        <end position="134"/>
    </location>
</feature>
<sequence length="307" mass="32688">MTGSGPHLAIYAALAGNLLIALSKFTAAFVTGSSAMLSEGVHSTVDTANQLLLLYGLHRAAQPPDYDHPLGHGRELYFWAFIVALLVFSLGAGISFYEGVIHLMHPEPVSSFTITYVVLGLSAVFEGASLRIALREFSRQKGSNSFFSAARRSKDPTTLTVLFEDSAAMIGIGIAFAGVLATQLTGRAEFDGAASIGIGVLLTGTALFLARETKGLLIGERASRELEDSIRDIAAAQKDVERVNEVTTVHLAPDQVVVILSIDFSDELRTAGLEVAVQDIQRTLKQAHSEILQVSVTPLAATIPAPR</sequence>
<dbReference type="RefSeq" id="WP_110032563.1">
    <property type="nucleotide sequence ID" value="NZ_QGTR01000003.1"/>
</dbReference>
<feature type="transmembrane region" description="Helical" evidence="6">
    <location>
        <begin position="193"/>
        <end position="210"/>
    </location>
</feature>
<dbReference type="NCBIfam" id="TIGR01297">
    <property type="entry name" value="CDF"/>
    <property type="match status" value="1"/>
</dbReference>
<dbReference type="EMBL" id="QGTR01000003">
    <property type="protein sequence ID" value="PWW00335.1"/>
    <property type="molecule type" value="Genomic_DNA"/>
</dbReference>
<dbReference type="InterPro" id="IPR058533">
    <property type="entry name" value="Cation_efflux_TM"/>
</dbReference>
<dbReference type="InterPro" id="IPR027469">
    <property type="entry name" value="Cation_efflux_TMD_sf"/>
</dbReference>
<dbReference type="Pfam" id="PF01545">
    <property type="entry name" value="Cation_efflux"/>
    <property type="match status" value="1"/>
</dbReference>
<gene>
    <name evidence="8" type="ORF">DFR52_103538</name>
</gene>
<keyword evidence="4 6" id="KW-1133">Transmembrane helix</keyword>
<proteinExistence type="predicted"/>
<dbReference type="InterPro" id="IPR036837">
    <property type="entry name" value="Cation_efflux_CTD_sf"/>
</dbReference>
<evidence type="ECO:0000313" key="8">
    <source>
        <dbReference type="EMBL" id="PWW00335.1"/>
    </source>
</evidence>
<dbReference type="SUPFAM" id="SSF161111">
    <property type="entry name" value="Cation efflux protein transmembrane domain-like"/>
    <property type="match status" value="1"/>
</dbReference>
<accession>A0A317PKY6</accession>
<organism evidence="8 9">
    <name type="scientific">Hoeflea marina</name>
    <dbReference type="NCBI Taxonomy" id="274592"/>
    <lineage>
        <taxon>Bacteria</taxon>
        <taxon>Pseudomonadati</taxon>
        <taxon>Pseudomonadota</taxon>
        <taxon>Alphaproteobacteria</taxon>
        <taxon>Hyphomicrobiales</taxon>
        <taxon>Rhizobiaceae</taxon>
        <taxon>Hoeflea</taxon>
    </lineage>
</organism>
<evidence type="ECO:0000256" key="1">
    <source>
        <dbReference type="ARBA" id="ARBA00004141"/>
    </source>
</evidence>
<evidence type="ECO:0000313" key="9">
    <source>
        <dbReference type="Proteomes" id="UP000246352"/>
    </source>
</evidence>
<evidence type="ECO:0000259" key="7">
    <source>
        <dbReference type="Pfam" id="PF01545"/>
    </source>
</evidence>
<dbReference type="GO" id="GO:0006829">
    <property type="term" value="P:zinc ion transport"/>
    <property type="evidence" value="ECO:0007669"/>
    <property type="project" value="InterPro"/>
</dbReference>
<evidence type="ECO:0000256" key="5">
    <source>
        <dbReference type="ARBA" id="ARBA00023136"/>
    </source>
</evidence>
<feature type="transmembrane region" description="Helical" evidence="6">
    <location>
        <begin position="76"/>
        <end position="97"/>
    </location>
</feature>
<feature type="transmembrane region" description="Helical" evidence="6">
    <location>
        <begin position="161"/>
        <end position="181"/>
    </location>
</feature>
<evidence type="ECO:0000256" key="6">
    <source>
        <dbReference type="SAM" id="Phobius"/>
    </source>
</evidence>
<keyword evidence="5 6" id="KW-0472">Membrane</keyword>
<name>A0A317PKY6_9HYPH</name>
<dbReference type="SUPFAM" id="SSF160240">
    <property type="entry name" value="Cation efflux protein cytoplasmic domain-like"/>
    <property type="match status" value="1"/>
</dbReference>
<dbReference type="OrthoDB" id="9806522at2"/>
<comment type="subcellular location">
    <subcellularLocation>
        <location evidence="1">Membrane</location>
        <topology evidence="1">Multi-pass membrane protein</topology>
    </subcellularLocation>
</comment>
<evidence type="ECO:0000256" key="4">
    <source>
        <dbReference type="ARBA" id="ARBA00022989"/>
    </source>
</evidence>
<comment type="caution">
    <text evidence="8">The sequence shown here is derived from an EMBL/GenBank/DDBJ whole genome shotgun (WGS) entry which is preliminary data.</text>
</comment>
<dbReference type="Gene3D" id="1.20.1510.10">
    <property type="entry name" value="Cation efflux protein transmembrane domain"/>
    <property type="match status" value="1"/>
</dbReference>
<dbReference type="InterPro" id="IPR040177">
    <property type="entry name" value="SLC30A9"/>
</dbReference>
<dbReference type="PANTHER" id="PTHR13414">
    <property type="entry name" value="HUEL-CATION TRANSPORTER"/>
    <property type="match status" value="1"/>
</dbReference>